<evidence type="ECO:0000313" key="1">
    <source>
        <dbReference type="EMBL" id="MBW63011.1"/>
    </source>
</evidence>
<dbReference type="AlphaFoldDB" id="A0A2M4CCX2"/>
<sequence length="76" mass="8165">MVSTSGCVLFGFCGQEGLARPLGWVCDGWVCSCKIDKLGVRLARSTANLWPVLHGQRGQHLMSLPCSSSSHHPVPT</sequence>
<reference evidence="1" key="1">
    <citation type="submission" date="2018-01" db="EMBL/GenBank/DDBJ databases">
        <title>An insight into the sialome of Amazonian anophelines.</title>
        <authorList>
            <person name="Ribeiro J.M."/>
            <person name="Scarpassa V."/>
            <person name="Calvo E."/>
        </authorList>
    </citation>
    <scope>NUCLEOTIDE SEQUENCE</scope>
    <source>
        <tissue evidence="1">Salivary glands</tissue>
    </source>
</reference>
<proteinExistence type="predicted"/>
<organism evidence="1">
    <name type="scientific">Anopheles marajoara</name>
    <dbReference type="NCBI Taxonomy" id="58244"/>
    <lineage>
        <taxon>Eukaryota</taxon>
        <taxon>Metazoa</taxon>
        <taxon>Ecdysozoa</taxon>
        <taxon>Arthropoda</taxon>
        <taxon>Hexapoda</taxon>
        <taxon>Insecta</taxon>
        <taxon>Pterygota</taxon>
        <taxon>Neoptera</taxon>
        <taxon>Endopterygota</taxon>
        <taxon>Diptera</taxon>
        <taxon>Nematocera</taxon>
        <taxon>Culicoidea</taxon>
        <taxon>Culicidae</taxon>
        <taxon>Anophelinae</taxon>
        <taxon>Anopheles</taxon>
    </lineage>
</organism>
<accession>A0A2M4CCX2</accession>
<dbReference type="EMBL" id="GGFJ01013870">
    <property type="protein sequence ID" value="MBW63011.1"/>
    <property type="molecule type" value="Transcribed_RNA"/>
</dbReference>
<name>A0A2M4CCX2_9DIPT</name>
<protein>
    <submittedName>
        <fullName evidence="1">Putative secreted protein</fullName>
    </submittedName>
</protein>